<reference evidence="2 4" key="2">
    <citation type="submission" date="2015-09" db="EMBL/GenBank/DDBJ databases">
        <authorList>
            <person name="Rodrigo-Torres L."/>
            <person name="Arahal D.R."/>
        </authorList>
    </citation>
    <scope>NUCLEOTIDE SEQUENCE [LARGE SCALE GENOMIC DNA]</scope>
    <source>
        <strain evidence="2 4">CECT 5118</strain>
    </source>
</reference>
<dbReference type="AlphaFoldDB" id="A0A0P1FLZ4"/>
<evidence type="ECO:0000313" key="3">
    <source>
        <dbReference type="EMBL" id="CUH74192.1"/>
    </source>
</evidence>
<protein>
    <submittedName>
        <fullName evidence="3">TraB family protein</fullName>
    </submittedName>
</protein>
<keyword evidence="1" id="KW-0732">Signal</keyword>
<dbReference type="OrthoDB" id="9806326at2"/>
<sequence>MIRIFLSTLLVCFANLAHALCNEEATLPADVLQRLRAEAAQHPFHQGNLWQVEKDGITSYLFGTMHLHDPRHAGSMARLKPLIAASDTVLVEITKAGEAELQKELIGDPNRYLITEGDSLMDRLGPEAWDKLTVQLDGRGIPPFMAAKFQPWFLGFSMMLPKCAMEDLQAGRFGIDKAIEAEAVAIGRPVGGLDDVAALIAYFAKDPLDQQVEELRWSLMLDLPMDPGSAGLSNFYFAEETQLAWHYSLYEVERVTADLAQADQDRLTALVSEMLDDLISGRNQQWMEQLLPTLNQTRSFVAVGALHLPGEQGLLNLLHQEGFSVTALSMDQR</sequence>
<evidence type="ECO:0000313" key="5">
    <source>
        <dbReference type="Proteomes" id="UP000051887"/>
    </source>
</evidence>
<dbReference type="PANTHER" id="PTHR40590:SF1">
    <property type="entry name" value="CYTOPLASMIC PROTEIN"/>
    <property type="match status" value="1"/>
</dbReference>
<reference evidence="3 5" key="1">
    <citation type="submission" date="2015-09" db="EMBL/GenBank/DDBJ databases">
        <authorList>
            <consortium name="Swine Surveillance"/>
        </authorList>
    </citation>
    <scope>NUCLEOTIDE SEQUENCE [LARGE SCALE GENOMIC DNA]</scope>
    <source>
        <strain evidence="3 5">5120</strain>
    </source>
</reference>
<dbReference type="RefSeq" id="WP_058245314.1">
    <property type="nucleotide sequence ID" value="NZ_CYSB01000039.1"/>
</dbReference>
<dbReference type="EMBL" id="CYSB01000039">
    <property type="protein sequence ID" value="CUH69270.1"/>
    <property type="molecule type" value="Genomic_DNA"/>
</dbReference>
<name>A0A0P1FLZ4_9RHOB</name>
<evidence type="ECO:0000313" key="4">
    <source>
        <dbReference type="Proteomes" id="UP000051086"/>
    </source>
</evidence>
<organism evidence="3 5">
    <name type="scientific">Thalassovita autumnalis</name>
    <dbReference type="NCBI Taxonomy" id="2072972"/>
    <lineage>
        <taxon>Bacteria</taxon>
        <taxon>Pseudomonadati</taxon>
        <taxon>Pseudomonadota</taxon>
        <taxon>Alphaproteobacteria</taxon>
        <taxon>Rhodobacterales</taxon>
        <taxon>Roseobacteraceae</taxon>
        <taxon>Thalassovita</taxon>
    </lineage>
</organism>
<feature type="signal peptide" evidence="1">
    <location>
        <begin position="1"/>
        <end position="19"/>
    </location>
</feature>
<dbReference type="EMBL" id="CYSC01000044">
    <property type="protein sequence ID" value="CUH74192.1"/>
    <property type="molecule type" value="Genomic_DNA"/>
</dbReference>
<dbReference type="CDD" id="cd14789">
    <property type="entry name" value="Tiki"/>
    <property type="match status" value="1"/>
</dbReference>
<dbReference type="InterPro" id="IPR002816">
    <property type="entry name" value="TraB/PrgY/GumN_fam"/>
</dbReference>
<proteinExistence type="predicted"/>
<dbReference type="Pfam" id="PF01963">
    <property type="entry name" value="TraB_PrgY_gumN"/>
    <property type="match status" value="1"/>
</dbReference>
<dbReference type="PANTHER" id="PTHR40590">
    <property type="entry name" value="CYTOPLASMIC PROTEIN-RELATED"/>
    <property type="match status" value="1"/>
</dbReference>
<evidence type="ECO:0000313" key="2">
    <source>
        <dbReference type="EMBL" id="CUH69270.1"/>
    </source>
</evidence>
<dbReference type="Proteomes" id="UP000051887">
    <property type="component" value="Unassembled WGS sequence"/>
</dbReference>
<gene>
    <name evidence="2" type="ORF">TL5118_03229</name>
    <name evidence="3" type="ORF">TL5120_04011</name>
</gene>
<dbReference type="InterPro" id="IPR047111">
    <property type="entry name" value="YbaP-like"/>
</dbReference>
<keyword evidence="4" id="KW-1185">Reference proteome</keyword>
<feature type="chain" id="PRO_5009792437" evidence="1">
    <location>
        <begin position="20"/>
        <end position="333"/>
    </location>
</feature>
<evidence type="ECO:0000256" key="1">
    <source>
        <dbReference type="SAM" id="SignalP"/>
    </source>
</evidence>
<accession>A0A0P1FLZ4</accession>
<dbReference type="Proteomes" id="UP000051086">
    <property type="component" value="Unassembled WGS sequence"/>
</dbReference>